<evidence type="ECO:0000313" key="5">
    <source>
        <dbReference type="Proteomes" id="UP000323000"/>
    </source>
</evidence>
<evidence type="ECO:0000259" key="3">
    <source>
        <dbReference type="PROSITE" id="PS51471"/>
    </source>
</evidence>
<feature type="domain" description="Fe2OG dioxygenase" evidence="3">
    <location>
        <begin position="346"/>
        <end position="443"/>
    </location>
</feature>
<comment type="caution">
    <text evidence="4">The sequence shown here is derived from an EMBL/GenBank/DDBJ whole genome shotgun (WGS) entry which is preliminary data.</text>
</comment>
<feature type="compositionally biased region" description="Polar residues" evidence="2">
    <location>
        <begin position="175"/>
        <end position="188"/>
    </location>
</feature>
<sequence length="602" mass="66151">MPTMAAGPVPPTDRAPAVGSTGMVPMQSPPVMVMSDAFAKDAILAWYRGEFAAANAIIDSLCGHLTQLSGGGGRGEGSEYEEVFTAIHRRRLNWIPVLQMQKYHSIADVTVELRKVGEKMAELKRCGGEKRIDEINDYTEEEEVVVVQDDEKMTESEEKLEAEEAAVVEEDDSPNSDITDSGSQEVQPANENVEICSNHEDCEARRSQIKLTKGFSAKEQVKGHMVNVVKGLKLYEDVFTDSEFSKLTDFVNELRLAGQNGELSGDPLYACASEVAFPNVGETFILFNKQVKGNRRELIQLGVPIFRHIEEATIDNQMGNLEPIPALLQSVIDHLIHWQLIPEYKRPNGCIINFFDEGEYSQPFLKPPHLDQPISTLLLSESSMAFGRTLVSDNDGNYKGPLMLSLKEGSLLIMRGNSADTARHVMCPSPNKRISITFFRVRPDSNQSHSPPTTPTSPLNGAMTLWQPGMTSPYPVPNGAPNGYEAMDVMPNWGVLRAPVVMLAPVRPMVLSPRRMPSGGGTGVFLPWSAGSRKHSKHLPPRAQKGRHLSLPSPVETLVAETASEPGINVEGIPAPTMESFIKCTLVRSPQSSWPEEDGSRL</sequence>
<dbReference type="Pfam" id="PF03171">
    <property type="entry name" value="2OG-FeII_Oxy"/>
    <property type="match status" value="1"/>
</dbReference>
<accession>A0A5C7I3Q9</accession>
<evidence type="ECO:0000313" key="4">
    <source>
        <dbReference type="EMBL" id="TXG63579.1"/>
    </source>
</evidence>
<dbReference type="AlphaFoldDB" id="A0A5C7I3Q9"/>
<dbReference type="InterPro" id="IPR005123">
    <property type="entry name" value="Oxoglu/Fe-dep_dioxygenase_dom"/>
</dbReference>
<evidence type="ECO:0000256" key="2">
    <source>
        <dbReference type="SAM" id="MobiDB-lite"/>
    </source>
</evidence>
<gene>
    <name evidence="4" type="ORF">EZV62_010573</name>
</gene>
<feature type="compositionally biased region" description="Acidic residues" evidence="2">
    <location>
        <begin position="160"/>
        <end position="174"/>
    </location>
</feature>
<keyword evidence="5" id="KW-1185">Reference proteome</keyword>
<evidence type="ECO:0000256" key="1">
    <source>
        <dbReference type="ARBA" id="ARBA00007879"/>
    </source>
</evidence>
<dbReference type="Proteomes" id="UP000323000">
    <property type="component" value="Chromosome 4"/>
</dbReference>
<dbReference type="InterPro" id="IPR044842">
    <property type="entry name" value="ALKBH9B/ALKBH10B-like"/>
</dbReference>
<protein>
    <recommendedName>
        <fullName evidence="3">Fe2OG dioxygenase domain-containing protein</fullName>
    </recommendedName>
</protein>
<dbReference type="GO" id="GO:0003729">
    <property type="term" value="F:mRNA binding"/>
    <property type="evidence" value="ECO:0007669"/>
    <property type="project" value="InterPro"/>
</dbReference>
<dbReference type="GO" id="GO:0006402">
    <property type="term" value="P:mRNA catabolic process"/>
    <property type="evidence" value="ECO:0007669"/>
    <property type="project" value="InterPro"/>
</dbReference>
<feature type="region of interest" description="Disordered" evidence="2">
    <location>
        <begin position="1"/>
        <end position="22"/>
    </location>
</feature>
<dbReference type="PANTHER" id="PTHR31447">
    <property type="entry name" value="HYDROXYPROLINE-RICH GLYCOPROTEIN FAMILY PROTEIN-RELATED"/>
    <property type="match status" value="1"/>
</dbReference>
<dbReference type="PROSITE" id="PS51471">
    <property type="entry name" value="FE2OG_OXY"/>
    <property type="match status" value="1"/>
</dbReference>
<comment type="similarity">
    <text evidence="1">Belongs to the alkB family.</text>
</comment>
<dbReference type="OrthoDB" id="1916097at2759"/>
<feature type="region of interest" description="Disordered" evidence="2">
    <location>
        <begin position="443"/>
        <end position="466"/>
    </location>
</feature>
<name>A0A5C7I3Q9_9ROSI</name>
<proteinExistence type="inferred from homology"/>
<reference evidence="5" key="1">
    <citation type="journal article" date="2019" name="Gigascience">
        <title>De novo genome assembly of the endangered Acer yangbiense, a plant species with extremely small populations endemic to Yunnan Province, China.</title>
        <authorList>
            <person name="Yang J."/>
            <person name="Wariss H.M."/>
            <person name="Tao L."/>
            <person name="Zhang R."/>
            <person name="Yun Q."/>
            <person name="Hollingsworth P."/>
            <person name="Dao Z."/>
            <person name="Luo G."/>
            <person name="Guo H."/>
            <person name="Ma Y."/>
            <person name="Sun W."/>
        </authorList>
    </citation>
    <scope>NUCLEOTIDE SEQUENCE [LARGE SCALE GENOMIC DNA]</scope>
    <source>
        <strain evidence="5">cv. Malutang</strain>
    </source>
</reference>
<organism evidence="4 5">
    <name type="scientific">Acer yangbiense</name>
    <dbReference type="NCBI Taxonomy" id="1000413"/>
    <lineage>
        <taxon>Eukaryota</taxon>
        <taxon>Viridiplantae</taxon>
        <taxon>Streptophyta</taxon>
        <taxon>Embryophyta</taxon>
        <taxon>Tracheophyta</taxon>
        <taxon>Spermatophyta</taxon>
        <taxon>Magnoliopsida</taxon>
        <taxon>eudicotyledons</taxon>
        <taxon>Gunneridae</taxon>
        <taxon>Pentapetalae</taxon>
        <taxon>rosids</taxon>
        <taxon>malvids</taxon>
        <taxon>Sapindales</taxon>
        <taxon>Sapindaceae</taxon>
        <taxon>Hippocastanoideae</taxon>
        <taxon>Acereae</taxon>
        <taxon>Acer</taxon>
    </lineage>
</organism>
<dbReference type="InterPro" id="IPR044861">
    <property type="entry name" value="IPNS-like_FE2OG_OXY"/>
</dbReference>
<feature type="compositionally biased region" description="Basic and acidic residues" evidence="2">
    <location>
        <begin position="150"/>
        <end position="159"/>
    </location>
</feature>
<dbReference type="PANTHER" id="PTHR31447:SF2">
    <property type="entry name" value="RNA DEMETHYLASE ALKBH10B"/>
    <property type="match status" value="1"/>
</dbReference>
<dbReference type="SUPFAM" id="SSF51197">
    <property type="entry name" value="Clavaminate synthase-like"/>
    <property type="match status" value="1"/>
</dbReference>
<dbReference type="EMBL" id="VAHF01000004">
    <property type="protein sequence ID" value="TXG63579.1"/>
    <property type="molecule type" value="Genomic_DNA"/>
</dbReference>
<feature type="region of interest" description="Disordered" evidence="2">
    <location>
        <begin position="150"/>
        <end position="188"/>
    </location>
</feature>
<dbReference type="Gene3D" id="2.60.120.590">
    <property type="entry name" value="Alpha-ketoglutarate-dependent dioxygenase AlkB-like"/>
    <property type="match status" value="1"/>
</dbReference>
<dbReference type="GO" id="GO:0032451">
    <property type="term" value="F:demethylase activity"/>
    <property type="evidence" value="ECO:0007669"/>
    <property type="project" value="InterPro"/>
</dbReference>
<dbReference type="InterPro" id="IPR037151">
    <property type="entry name" value="AlkB-like_sf"/>
</dbReference>